<dbReference type="EMBL" id="AZHW01000999">
    <property type="protein sequence ID" value="ETW94824.1"/>
    <property type="molecule type" value="Genomic_DNA"/>
</dbReference>
<organism evidence="1 2">
    <name type="scientific">Entotheonella factor</name>
    <dbReference type="NCBI Taxonomy" id="1429438"/>
    <lineage>
        <taxon>Bacteria</taxon>
        <taxon>Pseudomonadati</taxon>
        <taxon>Nitrospinota/Tectimicrobiota group</taxon>
        <taxon>Candidatus Tectimicrobiota</taxon>
        <taxon>Candidatus Entotheonellia</taxon>
        <taxon>Candidatus Entotheonellales</taxon>
        <taxon>Candidatus Entotheonellaceae</taxon>
        <taxon>Candidatus Entotheonella</taxon>
    </lineage>
</organism>
<accession>W4LAA0</accession>
<proteinExistence type="predicted"/>
<sequence>MVSEVEESIDSMALPYLQTIRNCKKTFRTSGGMYSIFQGIIDARAHLQFSIFADLEPG</sequence>
<evidence type="ECO:0000313" key="1">
    <source>
        <dbReference type="EMBL" id="ETW94824.1"/>
    </source>
</evidence>
<gene>
    <name evidence="1" type="ORF">ETSY1_33225</name>
</gene>
<reference evidence="1 2" key="1">
    <citation type="journal article" date="2014" name="Nature">
        <title>An environmental bacterial taxon with a large and distinct metabolic repertoire.</title>
        <authorList>
            <person name="Wilson M.C."/>
            <person name="Mori T."/>
            <person name="Ruckert C."/>
            <person name="Uria A.R."/>
            <person name="Helf M.J."/>
            <person name="Takada K."/>
            <person name="Gernert C."/>
            <person name="Steffens U.A."/>
            <person name="Heycke N."/>
            <person name="Schmitt S."/>
            <person name="Rinke C."/>
            <person name="Helfrich E.J."/>
            <person name="Brachmann A.O."/>
            <person name="Gurgui C."/>
            <person name="Wakimoto T."/>
            <person name="Kracht M."/>
            <person name="Crusemann M."/>
            <person name="Hentschel U."/>
            <person name="Abe I."/>
            <person name="Matsunaga S."/>
            <person name="Kalinowski J."/>
            <person name="Takeyama H."/>
            <person name="Piel J."/>
        </authorList>
    </citation>
    <scope>NUCLEOTIDE SEQUENCE [LARGE SCALE GENOMIC DNA]</scope>
    <source>
        <strain evidence="2">TSY1</strain>
    </source>
</reference>
<dbReference type="Proteomes" id="UP000019141">
    <property type="component" value="Unassembled WGS sequence"/>
</dbReference>
<name>W4LAA0_ENTF1</name>
<evidence type="ECO:0000313" key="2">
    <source>
        <dbReference type="Proteomes" id="UP000019141"/>
    </source>
</evidence>
<protein>
    <submittedName>
        <fullName evidence="1">Uncharacterized protein</fullName>
    </submittedName>
</protein>
<dbReference type="HOGENOM" id="CLU_2970828_0_0_7"/>
<comment type="caution">
    <text evidence="1">The sequence shown here is derived from an EMBL/GenBank/DDBJ whole genome shotgun (WGS) entry which is preliminary data.</text>
</comment>
<keyword evidence="2" id="KW-1185">Reference proteome</keyword>
<dbReference type="AlphaFoldDB" id="W4LAA0"/>